<evidence type="ECO:0000256" key="9">
    <source>
        <dbReference type="ARBA" id="ARBA00023224"/>
    </source>
</evidence>
<evidence type="ECO:0000256" key="6">
    <source>
        <dbReference type="ARBA" id="ARBA00022989"/>
    </source>
</evidence>
<feature type="transmembrane region" description="Helical" evidence="10">
    <location>
        <begin position="311"/>
        <end position="330"/>
    </location>
</feature>
<name>A0A0S2UWG0_APICC</name>
<dbReference type="InterPro" id="IPR004117">
    <property type="entry name" value="7tm6_olfct_rcpt"/>
</dbReference>
<dbReference type="GO" id="GO:0005886">
    <property type="term" value="C:plasma membrane"/>
    <property type="evidence" value="ECO:0007669"/>
    <property type="project" value="UniProtKB-SubCell"/>
</dbReference>
<gene>
    <name evidence="11" type="primary">Or28</name>
</gene>
<evidence type="ECO:0000256" key="1">
    <source>
        <dbReference type="ARBA" id="ARBA00004651"/>
    </source>
</evidence>
<keyword evidence="5 10" id="KW-0552">Olfaction</keyword>
<feature type="transmembrane region" description="Helical" evidence="10">
    <location>
        <begin position="82"/>
        <end position="101"/>
    </location>
</feature>
<feature type="transmembrane region" description="Helical" evidence="10">
    <location>
        <begin position="48"/>
        <end position="70"/>
    </location>
</feature>
<evidence type="ECO:0000313" key="11">
    <source>
        <dbReference type="EMBL" id="ALP75640.1"/>
    </source>
</evidence>
<comment type="caution">
    <text evidence="10">Lacks conserved residue(s) required for the propagation of feature annotation.</text>
</comment>
<evidence type="ECO:0000256" key="8">
    <source>
        <dbReference type="ARBA" id="ARBA00023170"/>
    </source>
</evidence>
<sequence>MSNRSVAIKTDPDTNSDYCLQLNRWFLKPIGAWPSFPSTTRHERIISFLLNVSCYSSLLFTLIPCLLHMLLENESFYLKMKVLGSLAHWFVGTMNYTTLLLRGREIRLCVEHIRTDWQTVTREEDQQVMLKNAQFGRYVAAISAAILQSGVLCFCCMTISRTELIQIGNETKIVHVLPCAVYRKLIDVTHSPNSELIIASQFLSGFIVNSSTAGIFSLAAILGAHACGQLNIVMTWITEFVNKSKKREKMIFREIGFIVEHHLRTLNFISCIEETINRIIFLEVFRCCLHICCLGYYILMEWSDYDKRSMIIYFMLFVSVCFNIFIICYIGEILAEESMKVGEVVYMTNWYYLPDKMILDLILIIARSSVVVQITAGKLIHMSIQTFTDVIKTSFAYLNLLRQVT</sequence>
<evidence type="ECO:0000256" key="3">
    <source>
        <dbReference type="ARBA" id="ARBA00022606"/>
    </source>
</evidence>
<feature type="transmembrane region" description="Helical" evidence="10">
    <location>
        <begin position="138"/>
        <end position="160"/>
    </location>
</feature>
<keyword evidence="6 10" id="KW-1133">Transmembrane helix</keyword>
<comment type="subcellular location">
    <subcellularLocation>
        <location evidence="1 10">Cell membrane</location>
        <topology evidence="1 10">Multi-pass membrane protein</topology>
    </subcellularLocation>
</comment>
<keyword evidence="9 10" id="KW-0807">Transducer</keyword>
<keyword evidence="8 10" id="KW-0675">Receptor</keyword>
<dbReference type="PANTHER" id="PTHR21137">
    <property type="entry name" value="ODORANT RECEPTOR"/>
    <property type="match status" value="1"/>
</dbReference>
<dbReference type="EMBL" id="KT454837">
    <property type="protein sequence ID" value="ALP75640.1"/>
    <property type="molecule type" value="mRNA"/>
</dbReference>
<dbReference type="GO" id="GO:0004984">
    <property type="term" value="F:olfactory receptor activity"/>
    <property type="evidence" value="ECO:0007669"/>
    <property type="project" value="InterPro"/>
</dbReference>
<accession>A0A0S2UWG0</accession>
<dbReference type="Pfam" id="PF02949">
    <property type="entry name" value="7tm_6"/>
    <property type="match status" value="1"/>
</dbReference>
<protein>
    <recommendedName>
        <fullName evidence="10">Odorant receptor</fullName>
    </recommendedName>
</protein>
<evidence type="ECO:0000256" key="2">
    <source>
        <dbReference type="ARBA" id="ARBA00022475"/>
    </source>
</evidence>
<keyword evidence="4 10" id="KW-0812">Transmembrane</keyword>
<dbReference type="PANTHER" id="PTHR21137:SF35">
    <property type="entry name" value="ODORANT RECEPTOR 19A-RELATED"/>
    <property type="match status" value="1"/>
</dbReference>
<dbReference type="GO" id="GO:0005549">
    <property type="term" value="F:odorant binding"/>
    <property type="evidence" value="ECO:0007669"/>
    <property type="project" value="InterPro"/>
</dbReference>
<keyword evidence="7 10" id="KW-0472">Membrane</keyword>
<dbReference type="AlphaFoldDB" id="A0A0S2UWG0"/>
<keyword evidence="3 10" id="KW-0716">Sensory transduction</keyword>
<feature type="transmembrane region" description="Helical" evidence="10">
    <location>
        <begin position="279"/>
        <end position="299"/>
    </location>
</feature>
<evidence type="ECO:0000256" key="10">
    <source>
        <dbReference type="RuleBase" id="RU351113"/>
    </source>
</evidence>
<evidence type="ECO:0000256" key="7">
    <source>
        <dbReference type="ARBA" id="ARBA00023136"/>
    </source>
</evidence>
<comment type="similarity">
    <text evidence="10">Belongs to the insect chemoreceptor superfamily. Heteromeric odorant receptor channel (TC 1.A.69) family.</text>
</comment>
<proteinExistence type="evidence at transcript level"/>
<organism evidence="11">
    <name type="scientific">Apis cerana cerana</name>
    <name type="common">Oriental honeybee</name>
    <dbReference type="NCBI Taxonomy" id="94128"/>
    <lineage>
        <taxon>Eukaryota</taxon>
        <taxon>Metazoa</taxon>
        <taxon>Ecdysozoa</taxon>
        <taxon>Arthropoda</taxon>
        <taxon>Hexapoda</taxon>
        <taxon>Insecta</taxon>
        <taxon>Pterygota</taxon>
        <taxon>Neoptera</taxon>
        <taxon>Endopterygota</taxon>
        <taxon>Hymenoptera</taxon>
        <taxon>Apocrita</taxon>
        <taxon>Aculeata</taxon>
        <taxon>Apoidea</taxon>
        <taxon>Anthophila</taxon>
        <taxon>Apidae</taxon>
        <taxon>Apis</taxon>
    </lineage>
</organism>
<keyword evidence="2" id="KW-1003">Cell membrane</keyword>
<feature type="transmembrane region" description="Helical" evidence="10">
    <location>
        <begin position="213"/>
        <end position="237"/>
    </location>
</feature>
<evidence type="ECO:0000256" key="5">
    <source>
        <dbReference type="ARBA" id="ARBA00022725"/>
    </source>
</evidence>
<reference evidence="11" key="1">
    <citation type="submission" date="2015-08" db="EMBL/GenBank/DDBJ databases">
        <authorList>
            <person name="Babu N.S."/>
            <person name="Beckwith C.J."/>
            <person name="Beseler K.G."/>
            <person name="Brison A."/>
            <person name="Carone J.V."/>
            <person name="Caskin T.P."/>
            <person name="Diamond M."/>
            <person name="Durham M.E."/>
            <person name="Foxe J.M."/>
            <person name="Go M."/>
            <person name="Henderson B.A."/>
            <person name="Jones I.B."/>
            <person name="McGettigan J.A."/>
            <person name="Micheletti S.J."/>
            <person name="Nasrallah M.E."/>
            <person name="Ortiz D."/>
            <person name="Piller C.R."/>
            <person name="Privatt S.R."/>
            <person name="Schneider S.L."/>
            <person name="Sharp S."/>
            <person name="Smith T.C."/>
            <person name="Stanton J.D."/>
            <person name="Ullery H.E."/>
            <person name="Wilson R.J."/>
            <person name="Serrano M.G."/>
            <person name="Buck G."/>
            <person name="Lee V."/>
            <person name="Wang Y."/>
            <person name="Carvalho R."/>
            <person name="Voegtly L."/>
            <person name="Shi R."/>
            <person name="Duckworth R."/>
            <person name="Johnson A."/>
            <person name="Loviza R."/>
            <person name="Walstead R."/>
            <person name="Shah Z."/>
            <person name="Kiflezghi M."/>
            <person name="Wade K."/>
            <person name="Ball S.L."/>
            <person name="Bradley K.W."/>
            <person name="Asai D.J."/>
            <person name="Bowman C.A."/>
            <person name="Russell D.A."/>
            <person name="Pope W.H."/>
            <person name="Jacobs-Sera D."/>
            <person name="Hendrix R.W."/>
            <person name="Hatfull G.F."/>
        </authorList>
    </citation>
    <scope>NUCLEOTIDE SEQUENCE</scope>
</reference>
<evidence type="ECO:0000256" key="4">
    <source>
        <dbReference type="ARBA" id="ARBA00022692"/>
    </source>
</evidence>
<dbReference type="GO" id="GO:0007165">
    <property type="term" value="P:signal transduction"/>
    <property type="evidence" value="ECO:0007669"/>
    <property type="project" value="UniProtKB-KW"/>
</dbReference>